<accession>A0A1I7XKD8</accession>
<reference evidence="8" key="1">
    <citation type="submission" date="2016-11" db="UniProtKB">
        <authorList>
            <consortium name="WormBaseParasite"/>
        </authorList>
    </citation>
    <scope>IDENTIFICATION</scope>
</reference>
<organism evidence="7 8">
    <name type="scientific">Heterorhabditis bacteriophora</name>
    <name type="common">Entomopathogenic nematode worm</name>
    <dbReference type="NCBI Taxonomy" id="37862"/>
    <lineage>
        <taxon>Eukaryota</taxon>
        <taxon>Metazoa</taxon>
        <taxon>Ecdysozoa</taxon>
        <taxon>Nematoda</taxon>
        <taxon>Chromadorea</taxon>
        <taxon>Rhabditida</taxon>
        <taxon>Rhabditina</taxon>
        <taxon>Rhabditomorpha</taxon>
        <taxon>Strongyloidea</taxon>
        <taxon>Heterorhabditidae</taxon>
        <taxon>Heterorhabditis</taxon>
    </lineage>
</organism>
<evidence type="ECO:0000313" key="7">
    <source>
        <dbReference type="Proteomes" id="UP000095283"/>
    </source>
</evidence>
<dbReference type="WBParaSite" id="Hba_17992">
    <property type="protein sequence ID" value="Hba_17992"/>
    <property type="gene ID" value="Hba_17992"/>
</dbReference>
<evidence type="ECO:0000313" key="8">
    <source>
        <dbReference type="WBParaSite" id="Hba_17992"/>
    </source>
</evidence>
<evidence type="ECO:0000256" key="5">
    <source>
        <dbReference type="SAM" id="Phobius"/>
    </source>
</evidence>
<evidence type="ECO:0000256" key="4">
    <source>
        <dbReference type="ARBA" id="ARBA00023136"/>
    </source>
</evidence>
<name>A0A1I7XKD8_HETBA</name>
<evidence type="ECO:0000256" key="1">
    <source>
        <dbReference type="ARBA" id="ARBA00004370"/>
    </source>
</evidence>
<dbReference type="AlphaFoldDB" id="A0A1I7XKD8"/>
<comment type="subcellular location">
    <subcellularLocation>
        <location evidence="1">Membrane</location>
    </subcellularLocation>
</comment>
<proteinExistence type="predicted"/>
<dbReference type="InterPro" id="IPR013057">
    <property type="entry name" value="AA_transpt_TM"/>
</dbReference>
<evidence type="ECO:0000259" key="6">
    <source>
        <dbReference type="Pfam" id="PF01490"/>
    </source>
</evidence>
<evidence type="ECO:0000256" key="2">
    <source>
        <dbReference type="ARBA" id="ARBA00022692"/>
    </source>
</evidence>
<evidence type="ECO:0000256" key="3">
    <source>
        <dbReference type="ARBA" id="ARBA00022989"/>
    </source>
</evidence>
<keyword evidence="7" id="KW-1185">Reference proteome</keyword>
<feature type="transmembrane region" description="Helical" evidence="5">
    <location>
        <begin position="54"/>
        <end position="72"/>
    </location>
</feature>
<protein>
    <submittedName>
        <fullName evidence="8">Aa_trans domain-containing protein</fullName>
    </submittedName>
</protein>
<dbReference type="Proteomes" id="UP000095283">
    <property type="component" value="Unplaced"/>
</dbReference>
<dbReference type="Pfam" id="PF01490">
    <property type="entry name" value="Aa_trans"/>
    <property type="match status" value="1"/>
</dbReference>
<feature type="domain" description="Amino acid transporter transmembrane" evidence="6">
    <location>
        <begin position="48"/>
        <end position="86"/>
    </location>
</feature>
<keyword evidence="2 5" id="KW-0812">Transmembrane</keyword>
<sequence>MQWVALNIFPKIHPLNEASHGSALHHLISDKCQMLFVSELTVPLSYTFLSLRRMNLVTIIYTLCGFFGYITYGNEVHGSITLNLRNMT</sequence>
<keyword evidence="4 5" id="KW-0472">Membrane</keyword>
<dbReference type="GO" id="GO:0016020">
    <property type="term" value="C:membrane"/>
    <property type="evidence" value="ECO:0007669"/>
    <property type="project" value="UniProtKB-SubCell"/>
</dbReference>
<keyword evidence="3 5" id="KW-1133">Transmembrane helix</keyword>